<dbReference type="AlphaFoldDB" id="A0A6C0G0L4"/>
<feature type="transmembrane region" description="Helical" evidence="1">
    <location>
        <begin position="56"/>
        <end position="76"/>
    </location>
</feature>
<evidence type="ECO:0000313" key="2">
    <source>
        <dbReference type="EMBL" id="QHT62968.1"/>
    </source>
</evidence>
<keyword evidence="1" id="KW-0812">Transmembrane</keyword>
<evidence type="ECO:0000256" key="1">
    <source>
        <dbReference type="SAM" id="Phobius"/>
    </source>
</evidence>
<sequence length="224" mass="25218">MDVIIYLLLDCLDTMAIVFLMMSVFQYPIKEYGKEISIICGLLAAISYIIREVIHFAAIDPVVHIVLLIICLRYIVKIKWHRSIIIAAVGIAGYFAVQAIVSVIFSHLGWLSSVGLSETSSSEVRLVQLSSQCSAFFIAVLIHKYDLGKTKFIRPPHDFYITIKLNEEQIRMFSVSVLSLVLLSITSYSFVFSFSVIAFSVLATVLCLAITYLTYRREKIGSRS</sequence>
<protein>
    <submittedName>
        <fullName evidence="2">Uncharacterized protein</fullName>
    </submittedName>
</protein>
<evidence type="ECO:0000313" key="3">
    <source>
        <dbReference type="Proteomes" id="UP000476064"/>
    </source>
</evidence>
<feature type="transmembrane region" description="Helical" evidence="1">
    <location>
        <begin position="32"/>
        <end position="50"/>
    </location>
</feature>
<keyword evidence="3" id="KW-1185">Reference proteome</keyword>
<accession>A0A6C0G0L4</accession>
<proteinExistence type="predicted"/>
<dbReference type="Proteomes" id="UP000476064">
    <property type="component" value="Chromosome"/>
</dbReference>
<feature type="transmembrane region" description="Helical" evidence="1">
    <location>
        <begin position="6"/>
        <end position="25"/>
    </location>
</feature>
<keyword evidence="1" id="KW-0472">Membrane</keyword>
<dbReference type="EMBL" id="CP048209">
    <property type="protein sequence ID" value="QHT62968.1"/>
    <property type="molecule type" value="Genomic_DNA"/>
</dbReference>
<name>A0A6C0G0L4_9BACL</name>
<organism evidence="2 3">
    <name type="scientific">Paenibacillus lycopersici</name>
    <dbReference type="NCBI Taxonomy" id="2704462"/>
    <lineage>
        <taxon>Bacteria</taxon>
        <taxon>Bacillati</taxon>
        <taxon>Bacillota</taxon>
        <taxon>Bacilli</taxon>
        <taxon>Bacillales</taxon>
        <taxon>Paenibacillaceae</taxon>
        <taxon>Paenibacillus</taxon>
    </lineage>
</organism>
<feature type="transmembrane region" description="Helical" evidence="1">
    <location>
        <begin position="196"/>
        <end position="215"/>
    </location>
</feature>
<dbReference type="KEGG" id="plyc:GXP70_25390"/>
<gene>
    <name evidence="2" type="ORF">GXP70_25390</name>
</gene>
<reference evidence="2 3" key="1">
    <citation type="submission" date="2020-01" db="EMBL/GenBank/DDBJ databases">
        <title>Paenibacillus sp. nov., isolated from tomato rhizosphere.</title>
        <authorList>
            <person name="Weon H.-Y."/>
            <person name="Lee S.A."/>
        </authorList>
    </citation>
    <scope>NUCLEOTIDE SEQUENCE [LARGE SCALE GENOMIC DNA]</scope>
    <source>
        <strain evidence="2 3">12200R-189</strain>
    </source>
</reference>
<dbReference type="RefSeq" id="WP_162359398.1">
    <property type="nucleotide sequence ID" value="NZ_CP048209.1"/>
</dbReference>
<keyword evidence="1" id="KW-1133">Transmembrane helix</keyword>
<feature type="transmembrane region" description="Helical" evidence="1">
    <location>
        <begin position="83"/>
        <end position="106"/>
    </location>
</feature>